<dbReference type="HAMAP" id="MF_00249">
    <property type="entry name" value="HslU"/>
    <property type="match status" value="1"/>
</dbReference>
<comment type="function">
    <text evidence="7">ATPase subunit of a proteasome-like degradation complex; this subunit has chaperone activity. The binding of ATP and its subsequent hydrolysis by HslU are essential for unfolding of protein substrates subsequently hydrolyzed by HslV. HslU recognizes the N-terminal part of its protein substrates and unfolds these before they are guided to HslV for hydrolysis.</text>
</comment>
<dbReference type="GO" id="GO:0008233">
    <property type="term" value="F:peptidase activity"/>
    <property type="evidence" value="ECO:0007669"/>
    <property type="project" value="InterPro"/>
</dbReference>
<dbReference type="GO" id="GO:0036402">
    <property type="term" value="F:proteasome-activating activity"/>
    <property type="evidence" value="ECO:0007669"/>
    <property type="project" value="UniProtKB-UniRule"/>
</dbReference>
<accession>D0MJV4</accession>
<evidence type="ECO:0000256" key="1">
    <source>
        <dbReference type="ARBA" id="ARBA00004496"/>
    </source>
</evidence>
<dbReference type="InterPro" id="IPR050052">
    <property type="entry name" value="ATP-dep_Clp_protease_ClpX"/>
</dbReference>
<feature type="binding site" evidence="7">
    <location>
        <begin position="61"/>
        <end position="66"/>
    </location>
    <ligand>
        <name>ATP</name>
        <dbReference type="ChEBI" id="CHEBI:30616"/>
    </ligand>
</feature>
<dbReference type="PANTHER" id="PTHR48102:SF3">
    <property type="entry name" value="ATP-DEPENDENT PROTEASE ATPASE SUBUNIT HSLU"/>
    <property type="match status" value="1"/>
</dbReference>
<proteinExistence type="inferred from homology"/>
<dbReference type="FunFam" id="3.40.50.300:FF:000213">
    <property type="entry name" value="ATP-dependent protease ATPase subunit HslU"/>
    <property type="match status" value="1"/>
</dbReference>
<gene>
    <name evidence="7" type="primary">hslU</name>
    <name evidence="10" type="ordered locus">Rmar_1879</name>
</gene>
<keyword evidence="11" id="KW-1185">Reference proteome</keyword>
<dbReference type="Pfam" id="PF07724">
    <property type="entry name" value="AAA_2"/>
    <property type="match status" value="1"/>
</dbReference>
<dbReference type="Pfam" id="PF10431">
    <property type="entry name" value="ClpB_D2-small"/>
    <property type="match status" value="1"/>
</dbReference>
<dbReference type="InterPro" id="IPR019489">
    <property type="entry name" value="Clp_ATPase_C"/>
</dbReference>
<dbReference type="InterPro" id="IPR003959">
    <property type="entry name" value="ATPase_AAA_core"/>
</dbReference>
<dbReference type="Gene3D" id="3.40.50.300">
    <property type="entry name" value="P-loop containing nucleotide triphosphate hydrolases"/>
    <property type="match status" value="2"/>
</dbReference>
<evidence type="ECO:0000313" key="11">
    <source>
        <dbReference type="Proteomes" id="UP000002221"/>
    </source>
</evidence>
<dbReference type="Gene3D" id="1.10.8.10">
    <property type="entry name" value="DNA helicase RuvA subunit, C-terminal domain"/>
    <property type="match status" value="1"/>
</dbReference>
<dbReference type="SMART" id="SM01086">
    <property type="entry name" value="ClpB_D2-small"/>
    <property type="match status" value="1"/>
</dbReference>
<reference evidence="10 11" key="1">
    <citation type="journal article" date="2009" name="Stand. Genomic Sci.">
        <title>Complete genome sequence of Rhodothermus marinus type strain (R-10).</title>
        <authorList>
            <person name="Nolan M."/>
            <person name="Tindall B.J."/>
            <person name="Pomrenke H."/>
            <person name="Lapidus A."/>
            <person name="Copeland A."/>
            <person name="Glavina Del Rio T."/>
            <person name="Lucas S."/>
            <person name="Chen F."/>
            <person name="Tice H."/>
            <person name="Cheng J.F."/>
            <person name="Saunders E."/>
            <person name="Han C."/>
            <person name="Bruce D."/>
            <person name="Goodwin L."/>
            <person name="Chain P."/>
            <person name="Pitluck S."/>
            <person name="Ovchinikova G."/>
            <person name="Pati A."/>
            <person name="Ivanova N."/>
            <person name="Mavromatis K."/>
            <person name="Chen A."/>
            <person name="Palaniappan K."/>
            <person name="Land M."/>
            <person name="Hauser L."/>
            <person name="Chang Y.J."/>
            <person name="Jeffries C.D."/>
            <person name="Brettin T."/>
            <person name="Goker M."/>
            <person name="Bristow J."/>
            <person name="Eisen J.A."/>
            <person name="Markowitz V."/>
            <person name="Hugenholtz P."/>
            <person name="Kyrpides N.C."/>
            <person name="Klenk H.P."/>
            <person name="Detter J.C."/>
        </authorList>
    </citation>
    <scope>NUCLEOTIDE SEQUENCE [LARGE SCALE GENOMIC DNA]</scope>
    <source>
        <strain evidence="11">ATCC 43812 / DSM 4252 / R-10</strain>
    </source>
</reference>
<comment type="subunit">
    <text evidence="7">A double ring-shaped homohexamer of HslV is capped on each side by a ring-shaped HslU homohexamer. The assembly of the HslU/HslV complex is dependent on binding of ATP.</text>
</comment>
<dbReference type="GO" id="GO:0009376">
    <property type="term" value="C:HslUV protease complex"/>
    <property type="evidence" value="ECO:0007669"/>
    <property type="project" value="UniProtKB-UniRule"/>
</dbReference>
<dbReference type="KEGG" id="rmr:Rmar_1879"/>
<dbReference type="STRING" id="518766.Rmar_1879"/>
<feature type="domain" description="Clp ATPase C-terminal" evidence="9">
    <location>
        <begin position="357"/>
        <end position="455"/>
    </location>
</feature>
<dbReference type="Proteomes" id="UP000002221">
    <property type="component" value="Chromosome"/>
</dbReference>
<evidence type="ECO:0000256" key="2">
    <source>
        <dbReference type="ARBA" id="ARBA00009771"/>
    </source>
</evidence>
<evidence type="ECO:0000256" key="7">
    <source>
        <dbReference type="HAMAP-Rule" id="MF_00249"/>
    </source>
</evidence>
<keyword evidence="3 7" id="KW-0963">Cytoplasm</keyword>
<keyword evidence="4 7" id="KW-0547">Nucleotide-binding</keyword>
<dbReference type="SUPFAM" id="SSF52540">
    <property type="entry name" value="P-loop containing nucleoside triphosphate hydrolases"/>
    <property type="match status" value="1"/>
</dbReference>
<dbReference type="HOGENOM" id="CLU_033123_0_0_10"/>
<dbReference type="Pfam" id="PF00004">
    <property type="entry name" value="AAA"/>
    <property type="match status" value="1"/>
</dbReference>
<keyword evidence="6 7" id="KW-0143">Chaperone</keyword>
<dbReference type="InterPro" id="IPR003593">
    <property type="entry name" value="AAA+_ATPase"/>
</dbReference>
<name>D0MJV4_RHOM4</name>
<evidence type="ECO:0000313" key="10">
    <source>
        <dbReference type="EMBL" id="ACY48762.1"/>
    </source>
</evidence>
<dbReference type="CDD" id="cd19498">
    <property type="entry name" value="RecA-like_HslU"/>
    <property type="match status" value="1"/>
</dbReference>
<comment type="subcellular location">
    <subcellularLocation>
        <location evidence="1 7">Cytoplasm</location>
    </subcellularLocation>
</comment>
<dbReference type="PANTHER" id="PTHR48102">
    <property type="entry name" value="ATP-DEPENDENT CLP PROTEASE ATP-BINDING SUBUNIT CLPX-LIKE, MITOCHONDRIAL-RELATED"/>
    <property type="match status" value="1"/>
</dbReference>
<dbReference type="NCBIfam" id="TIGR00390">
    <property type="entry name" value="hslU"/>
    <property type="match status" value="1"/>
</dbReference>
<organism evidence="10 11">
    <name type="scientific">Rhodothermus marinus (strain ATCC 43812 / DSM 4252 / R-10)</name>
    <name type="common">Rhodothermus obamensis</name>
    <dbReference type="NCBI Taxonomy" id="518766"/>
    <lineage>
        <taxon>Bacteria</taxon>
        <taxon>Pseudomonadati</taxon>
        <taxon>Rhodothermota</taxon>
        <taxon>Rhodothermia</taxon>
        <taxon>Rhodothermales</taxon>
        <taxon>Rhodothermaceae</taxon>
        <taxon>Rhodothermus</taxon>
    </lineage>
</organism>
<evidence type="ECO:0000256" key="4">
    <source>
        <dbReference type="ARBA" id="ARBA00022741"/>
    </source>
</evidence>
<evidence type="ECO:0000259" key="9">
    <source>
        <dbReference type="SMART" id="SM01086"/>
    </source>
</evidence>
<protein>
    <recommendedName>
        <fullName evidence="7">ATP-dependent protease ATPase subunit HslU</fullName>
    </recommendedName>
    <alternativeName>
        <fullName evidence="7">Unfoldase HslU</fullName>
    </alternativeName>
</protein>
<dbReference type="InterPro" id="IPR004491">
    <property type="entry name" value="HslU"/>
</dbReference>
<evidence type="ECO:0000259" key="8">
    <source>
        <dbReference type="SMART" id="SM00382"/>
    </source>
</evidence>
<dbReference type="Gene3D" id="1.10.8.60">
    <property type="match status" value="1"/>
</dbReference>
<feature type="binding site" evidence="7">
    <location>
        <position position="415"/>
    </location>
    <ligand>
        <name>ATP</name>
        <dbReference type="ChEBI" id="CHEBI:30616"/>
    </ligand>
</feature>
<evidence type="ECO:0000256" key="5">
    <source>
        <dbReference type="ARBA" id="ARBA00022840"/>
    </source>
</evidence>
<feature type="binding site" evidence="7">
    <location>
        <position position="277"/>
    </location>
    <ligand>
        <name>ATP</name>
        <dbReference type="ChEBI" id="CHEBI:30616"/>
    </ligand>
</feature>
<evidence type="ECO:0000256" key="6">
    <source>
        <dbReference type="ARBA" id="ARBA00023186"/>
    </source>
</evidence>
<dbReference type="InterPro" id="IPR027417">
    <property type="entry name" value="P-loop_NTPase"/>
</dbReference>
<feature type="domain" description="AAA+ ATPase" evidence="8">
    <location>
        <begin position="50"/>
        <end position="354"/>
    </location>
</feature>
<dbReference type="FunFam" id="3.40.50.300:FF:000220">
    <property type="entry name" value="ATP-dependent protease ATPase subunit HslU"/>
    <property type="match status" value="1"/>
</dbReference>
<keyword evidence="5 7" id="KW-0067">ATP-binding</keyword>
<dbReference type="GO" id="GO:0005524">
    <property type="term" value="F:ATP binding"/>
    <property type="evidence" value="ECO:0007669"/>
    <property type="project" value="UniProtKB-UniRule"/>
</dbReference>
<evidence type="ECO:0000256" key="3">
    <source>
        <dbReference type="ARBA" id="ARBA00022490"/>
    </source>
</evidence>
<dbReference type="eggNOG" id="COG1220">
    <property type="taxonomic scope" value="Bacteria"/>
</dbReference>
<feature type="binding site" evidence="7">
    <location>
        <position position="19"/>
    </location>
    <ligand>
        <name>ATP</name>
        <dbReference type="ChEBI" id="CHEBI:30616"/>
    </ligand>
</feature>
<sequence>MKRELTPREIVAELDKYIVGQEEAKKCVAIALRNRWRRLNAPPEMREEIMPNNILMIGPTGVGKTEIARRLAKLAGAPFIKVEATKFTEVGYVGRDVDSMIRDLVDIAVNMVREEHEQRVRDRARELAEERILDILVPPARPTPRPEMVQGPGFFLQSTATTAADDAEAEARERTRQRFREKLKAGELDDREIEIEVAADTMPMVQVFGPLGIEEMGVNLQELFGNLTGRRRKKRRVTVAEAREILTQEEAQKLIDMDKVTREALERVEQSGIVFIDEIDKVAARDGARGGPDVSREGVQRDLLPLVEGCSVMTKYGMVRTDHILFIASGAFHVAKPSDLIPELQGRFPIRVELKSLTEEDFYKILTQPKNALLKQYQALLKAEGVEIEFTDAAVRKIAEIAARVNEEVENIGARRLHTVLTTLLEDILFEVPDNVPEDRKIVVDADLVEQRLSGIVQNRDLSQYIL</sequence>
<dbReference type="GO" id="GO:0043335">
    <property type="term" value="P:protein unfolding"/>
    <property type="evidence" value="ECO:0007669"/>
    <property type="project" value="UniProtKB-UniRule"/>
</dbReference>
<dbReference type="NCBIfam" id="NF003544">
    <property type="entry name" value="PRK05201.1"/>
    <property type="match status" value="1"/>
</dbReference>
<dbReference type="EMBL" id="CP001807">
    <property type="protein sequence ID" value="ACY48762.1"/>
    <property type="molecule type" value="Genomic_DNA"/>
</dbReference>
<comment type="similarity">
    <text evidence="2 7">Belongs to the ClpX chaperone family. HslU subfamily.</text>
</comment>
<feature type="binding site" evidence="7">
    <location>
        <position position="343"/>
    </location>
    <ligand>
        <name>ATP</name>
        <dbReference type="ChEBI" id="CHEBI:30616"/>
    </ligand>
</feature>
<keyword evidence="10" id="KW-0346">Stress response</keyword>
<dbReference type="AlphaFoldDB" id="D0MJV4"/>
<dbReference type="GO" id="GO:0016887">
    <property type="term" value="F:ATP hydrolysis activity"/>
    <property type="evidence" value="ECO:0007669"/>
    <property type="project" value="InterPro"/>
</dbReference>
<dbReference type="SMART" id="SM00382">
    <property type="entry name" value="AAA"/>
    <property type="match status" value="1"/>
</dbReference>